<dbReference type="GO" id="GO:0004301">
    <property type="term" value="F:epoxide hydrolase activity"/>
    <property type="evidence" value="ECO:0007669"/>
    <property type="project" value="TreeGrafter"/>
</dbReference>
<evidence type="ECO:0000313" key="2">
    <source>
        <dbReference type="EMBL" id="CAG8711626.1"/>
    </source>
</evidence>
<dbReference type="EMBL" id="CAJVPZ010022439">
    <property type="protein sequence ID" value="CAG8711626.1"/>
    <property type="molecule type" value="Genomic_DNA"/>
</dbReference>
<proteinExistence type="predicted"/>
<dbReference type="GO" id="GO:0005829">
    <property type="term" value="C:cytosol"/>
    <property type="evidence" value="ECO:0007669"/>
    <property type="project" value="TreeGrafter"/>
</dbReference>
<name>A0A9N9N7T9_9GLOM</name>
<dbReference type="InterPro" id="IPR034015">
    <property type="entry name" value="M1_LTA4H"/>
</dbReference>
<dbReference type="InterPro" id="IPR027268">
    <property type="entry name" value="Peptidase_M4/M1_CTD_sf"/>
</dbReference>
<dbReference type="PANTHER" id="PTHR45726">
    <property type="entry name" value="LEUKOTRIENE A-4 HYDROLASE"/>
    <property type="match status" value="1"/>
</dbReference>
<dbReference type="Gene3D" id="1.10.390.10">
    <property type="entry name" value="Neutral Protease Domain 2"/>
    <property type="match status" value="1"/>
</dbReference>
<evidence type="ECO:0000259" key="1">
    <source>
        <dbReference type="Pfam" id="PF01433"/>
    </source>
</evidence>
<dbReference type="GO" id="GO:0004177">
    <property type="term" value="F:aminopeptidase activity"/>
    <property type="evidence" value="ECO:0007669"/>
    <property type="project" value="TreeGrafter"/>
</dbReference>
<gene>
    <name evidence="2" type="ORF">RFULGI_LOCUS10884</name>
</gene>
<dbReference type="PANTHER" id="PTHR45726:SF3">
    <property type="entry name" value="LEUKOTRIENE A-4 HYDROLASE"/>
    <property type="match status" value="1"/>
</dbReference>
<feature type="non-terminal residue" evidence="2">
    <location>
        <position position="1"/>
    </location>
</feature>
<dbReference type="GO" id="GO:0008270">
    <property type="term" value="F:zinc ion binding"/>
    <property type="evidence" value="ECO:0007669"/>
    <property type="project" value="InterPro"/>
</dbReference>
<dbReference type="InterPro" id="IPR014782">
    <property type="entry name" value="Peptidase_M1_dom"/>
</dbReference>
<reference evidence="2" key="1">
    <citation type="submission" date="2021-06" db="EMBL/GenBank/DDBJ databases">
        <authorList>
            <person name="Kallberg Y."/>
            <person name="Tangrot J."/>
            <person name="Rosling A."/>
        </authorList>
    </citation>
    <scope>NUCLEOTIDE SEQUENCE</scope>
    <source>
        <strain evidence="2">IN212</strain>
    </source>
</reference>
<dbReference type="GO" id="GO:0008237">
    <property type="term" value="F:metallopeptidase activity"/>
    <property type="evidence" value="ECO:0007669"/>
    <property type="project" value="InterPro"/>
</dbReference>
<sequence length="135" mass="15608">RLHGDKESEFDAIIGWRSLEQDIKLFGSDNVLTALTPKLKDVDPDDSFSSVPYEKGFNFLYHIQKVIGGPEYFEPYMKAHVQEFAGKSITTDDWRKFLYSFVEKNFPEKKAALDSIKWDDWLHAPGMVLDLCNVE</sequence>
<dbReference type="Proteomes" id="UP000789396">
    <property type="component" value="Unassembled WGS sequence"/>
</dbReference>
<dbReference type="Pfam" id="PF01433">
    <property type="entry name" value="Peptidase_M1"/>
    <property type="match status" value="1"/>
</dbReference>
<feature type="domain" description="Peptidase M1 membrane alanine aminopeptidase" evidence="1">
    <location>
        <begin position="40"/>
        <end position="105"/>
    </location>
</feature>
<dbReference type="AlphaFoldDB" id="A0A9N9N7T9"/>
<accession>A0A9N9N7T9</accession>
<protein>
    <submittedName>
        <fullName evidence="2">777_t:CDS:1</fullName>
    </submittedName>
</protein>
<organism evidence="2 3">
    <name type="scientific">Racocetra fulgida</name>
    <dbReference type="NCBI Taxonomy" id="60492"/>
    <lineage>
        <taxon>Eukaryota</taxon>
        <taxon>Fungi</taxon>
        <taxon>Fungi incertae sedis</taxon>
        <taxon>Mucoromycota</taxon>
        <taxon>Glomeromycotina</taxon>
        <taxon>Glomeromycetes</taxon>
        <taxon>Diversisporales</taxon>
        <taxon>Gigasporaceae</taxon>
        <taxon>Racocetra</taxon>
    </lineage>
</organism>
<dbReference type="SUPFAM" id="SSF55486">
    <property type="entry name" value="Metalloproteases ('zincins'), catalytic domain"/>
    <property type="match status" value="1"/>
</dbReference>
<comment type="caution">
    <text evidence="2">The sequence shown here is derived from an EMBL/GenBank/DDBJ whole genome shotgun (WGS) entry which is preliminary data.</text>
</comment>
<dbReference type="OrthoDB" id="2375299at2759"/>
<evidence type="ECO:0000313" key="3">
    <source>
        <dbReference type="Proteomes" id="UP000789396"/>
    </source>
</evidence>
<keyword evidence="3" id="KW-1185">Reference proteome</keyword>